<dbReference type="EC" id="2.7.7.24" evidence="3"/>
<name>A0A939C6Q4_9ARCH</name>
<dbReference type="GO" id="GO:0008879">
    <property type="term" value="F:glucose-1-phosphate thymidylyltransferase activity"/>
    <property type="evidence" value="ECO:0007669"/>
    <property type="project" value="UniProtKB-EC"/>
</dbReference>
<dbReference type="GO" id="GO:0046872">
    <property type="term" value="F:metal ion binding"/>
    <property type="evidence" value="ECO:0007669"/>
    <property type="project" value="UniProtKB-KW"/>
</dbReference>
<evidence type="ECO:0000256" key="4">
    <source>
        <dbReference type="ARBA" id="ARBA00022679"/>
    </source>
</evidence>
<dbReference type="Gene3D" id="3.90.550.10">
    <property type="entry name" value="Spore Coat Polysaccharide Biosynthesis Protein SpsA, Chain A"/>
    <property type="match status" value="1"/>
</dbReference>
<dbReference type="InterPro" id="IPR005907">
    <property type="entry name" value="G1P_thy_trans_s"/>
</dbReference>
<accession>A0A939C6Q4</accession>
<feature type="domain" description="Nucleotidyl transferase" evidence="9">
    <location>
        <begin position="5"/>
        <end position="237"/>
    </location>
</feature>
<evidence type="ECO:0000259" key="9">
    <source>
        <dbReference type="Pfam" id="PF00483"/>
    </source>
</evidence>
<dbReference type="InterPro" id="IPR005835">
    <property type="entry name" value="NTP_transferase_dom"/>
</dbReference>
<keyword evidence="6" id="KW-0479">Metal-binding</keyword>
<organism evidence="10 11">
    <name type="scientific">Candidatus Iainarchaeum sp</name>
    <dbReference type="NCBI Taxonomy" id="3101447"/>
    <lineage>
        <taxon>Archaea</taxon>
        <taxon>Candidatus Iainarchaeota</taxon>
        <taxon>Candidatus Iainarchaeia</taxon>
        <taxon>Candidatus Iainarchaeales</taxon>
        <taxon>Candidatus Iainarchaeaceae</taxon>
        <taxon>Candidatus Iainarchaeum</taxon>
    </lineage>
</organism>
<protein>
    <recommendedName>
        <fullName evidence="3">glucose-1-phosphate thymidylyltransferase</fullName>
        <ecNumber evidence="3">2.7.7.24</ecNumber>
    </recommendedName>
</protein>
<evidence type="ECO:0000256" key="1">
    <source>
        <dbReference type="ARBA" id="ARBA00001946"/>
    </source>
</evidence>
<dbReference type="PANTHER" id="PTHR43532">
    <property type="entry name" value="GLUCOSE-1-PHOSPHATE THYMIDYLYLTRANSFERASE"/>
    <property type="match status" value="1"/>
</dbReference>
<comment type="caution">
    <text evidence="10">The sequence shown here is derived from an EMBL/GenBank/DDBJ whole genome shotgun (WGS) entry which is preliminary data.</text>
</comment>
<dbReference type="AlphaFoldDB" id="A0A939C6Q4"/>
<evidence type="ECO:0000256" key="8">
    <source>
        <dbReference type="ARBA" id="ARBA00049336"/>
    </source>
</evidence>
<sequence>MVLRGVILAGGTGSRLLPLTKATNKHLLPVYNKPMIYYPIEMLKSAGVKDILIITGTYHAGDIFSHLGSGKDFGVRFTYRVQDEAGGIPSAIALAEDFVGEDKFISINGDNIVFESLKGFAEEFEKNKEEMQILLYKGTREEAQKSGVAVCKGNKVTEVVEKPKDPPSNNIIIGVYFLSPRCFEIIRKLKPSARGETEVTEIQREYMKKDSLRAEFLKGKWLDAGDFEDLLHANLETKKLAEGKFSKGFLPKQKKLVDNGKQ</sequence>
<dbReference type="InterPro" id="IPR029044">
    <property type="entry name" value="Nucleotide-diphossugar_trans"/>
</dbReference>
<evidence type="ECO:0000256" key="6">
    <source>
        <dbReference type="ARBA" id="ARBA00022723"/>
    </source>
</evidence>
<dbReference type="Pfam" id="PF00483">
    <property type="entry name" value="NTP_transferase"/>
    <property type="match status" value="1"/>
</dbReference>
<proteinExistence type="inferred from homology"/>
<evidence type="ECO:0000256" key="3">
    <source>
        <dbReference type="ARBA" id="ARBA00012461"/>
    </source>
</evidence>
<dbReference type="Proteomes" id="UP000809243">
    <property type="component" value="Unassembled WGS sequence"/>
</dbReference>
<comment type="catalytic activity">
    <reaction evidence="8">
        <text>dTTP + alpha-D-glucose 1-phosphate + H(+) = dTDP-alpha-D-glucose + diphosphate</text>
        <dbReference type="Rhea" id="RHEA:15225"/>
        <dbReference type="ChEBI" id="CHEBI:15378"/>
        <dbReference type="ChEBI" id="CHEBI:33019"/>
        <dbReference type="ChEBI" id="CHEBI:37568"/>
        <dbReference type="ChEBI" id="CHEBI:57477"/>
        <dbReference type="ChEBI" id="CHEBI:58601"/>
        <dbReference type="EC" id="2.7.7.24"/>
    </reaction>
</comment>
<comment type="cofactor">
    <cofactor evidence="1">
        <name>Mg(2+)</name>
        <dbReference type="ChEBI" id="CHEBI:18420"/>
    </cofactor>
</comment>
<keyword evidence="4 10" id="KW-0808">Transferase</keyword>
<evidence type="ECO:0000256" key="5">
    <source>
        <dbReference type="ARBA" id="ARBA00022695"/>
    </source>
</evidence>
<keyword evidence="7" id="KW-0460">Magnesium</keyword>
<keyword evidence="5" id="KW-0548">Nucleotidyltransferase</keyword>
<dbReference type="PANTHER" id="PTHR43532:SF1">
    <property type="entry name" value="GLUCOSE-1-PHOSPHATE THYMIDYLYLTRANSFERASE 1"/>
    <property type="match status" value="1"/>
</dbReference>
<dbReference type="SUPFAM" id="SSF53448">
    <property type="entry name" value="Nucleotide-diphospho-sugar transferases"/>
    <property type="match status" value="1"/>
</dbReference>
<evidence type="ECO:0000256" key="7">
    <source>
        <dbReference type="ARBA" id="ARBA00022842"/>
    </source>
</evidence>
<gene>
    <name evidence="10" type="ORF">JW744_04480</name>
</gene>
<comment type="similarity">
    <text evidence="2">Belongs to the glucose-1-phosphate thymidylyltransferase family.</text>
</comment>
<reference evidence="10" key="1">
    <citation type="submission" date="2021-01" db="EMBL/GenBank/DDBJ databases">
        <title>Active Sulfur Cycling in an Early Earth Analoge.</title>
        <authorList>
            <person name="Hahn C.R."/>
            <person name="Youssef N.H."/>
            <person name="Elshahed M."/>
        </authorList>
    </citation>
    <scope>NUCLEOTIDE SEQUENCE</scope>
    <source>
        <strain evidence="10">Zod_Metabat.1151</strain>
    </source>
</reference>
<evidence type="ECO:0000313" key="11">
    <source>
        <dbReference type="Proteomes" id="UP000809243"/>
    </source>
</evidence>
<evidence type="ECO:0000313" key="10">
    <source>
        <dbReference type="EMBL" id="MBN2067698.1"/>
    </source>
</evidence>
<evidence type="ECO:0000256" key="2">
    <source>
        <dbReference type="ARBA" id="ARBA00010480"/>
    </source>
</evidence>
<dbReference type="EMBL" id="JAFGDB010000076">
    <property type="protein sequence ID" value="MBN2067698.1"/>
    <property type="molecule type" value="Genomic_DNA"/>
</dbReference>